<dbReference type="EMBL" id="CP064936">
    <property type="protein sequence ID" value="QQA01035.1"/>
    <property type="molecule type" value="Genomic_DNA"/>
</dbReference>
<sequence length="198" mass="23385">MAVQVEHEKRKHEILTKALELFIEEGYEDVTFQKIADRCGITRTTLYIYFKNKREIFLWSIKQFTQALEQEILTILKNPQYTSIECLECIFDMIITRAEENYQFFKVLLTYLIQLQKSGSNVNERVARRTIRIQHILSTIVIRGQKNGEIKKLPVKNINDQLYMLLECGIFRLAVLGKQKLDGIREMVAFSISQFREE</sequence>
<evidence type="ECO:0000256" key="1">
    <source>
        <dbReference type="ARBA" id="ARBA00023125"/>
    </source>
</evidence>
<dbReference type="RefSeq" id="WP_198442644.1">
    <property type="nucleotide sequence ID" value="NZ_CBCSHE010000007.1"/>
</dbReference>
<dbReference type="PANTHER" id="PTHR43479">
    <property type="entry name" value="ACREF/ENVCD OPERON REPRESSOR-RELATED"/>
    <property type="match status" value="1"/>
</dbReference>
<evidence type="ECO:0000256" key="2">
    <source>
        <dbReference type="PROSITE-ProRule" id="PRU00335"/>
    </source>
</evidence>
<dbReference type="SUPFAM" id="SSF46689">
    <property type="entry name" value="Homeodomain-like"/>
    <property type="match status" value="1"/>
</dbReference>
<feature type="domain" description="HTH tetR-type" evidence="3">
    <location>
        <begin position="8"/>
        <end position="68"/>
    </location>
</feature>
<evidence type="ECO:0000313" key="4">
    <source>
        <dbReference type="EMBL" id="QQA01035.1"/>
    </source>
</evidence>
<keyword evidence="5" id="KW-1185">Reference proteome</keyword>
<dbReference type="Pfam" id="PF00440">
    <property type="entry name" value="TetR_N"/>
    <property type="match status" value="1"/>
</dbReference>
<protein>
    <submittedName>
        <fullName evidence="4">TetR/AcrR family transcriptional regulator</fullName>
    </submittedName>
</protein>
<proteinExistence type="predicted"/>
<accession>A0A7T3RDI0</accession>
<dbReference type="InterPro" id="IPR036271">
    <property type="entry name" value="Tet_transcr_reg_TetR-rel_C_sf"/>
</dbReference>
<gene>
    <name evidence="4" type="ORF">IWA51_12415</name>
</gene>
<dbReference type="PROSITE" id="PS50977">
    <property type="entry name" value="HTH_TETR_2"/>
    <property type="match status" value="1"/>
</dbReference>
<dbReference type="InterPro" id="IPR001647">
    <property type="entry name" value="HTH_TetR"/>
</dbReference>
<name>A0A7T3RDI0_9SPIR</name>
<dbReference type="SUPFAM" id="SSF48498">
    <property type="entry name" value="Tetracyclin repressor-like, C-terminal domain"/>
    <property type="match status" value="1"/>
</dbReference>
<dbReference type="Gene3D" id="1.10.357.10">
    <property type="entry name" value="Tetracycline Repressor, domain 2"/>
    <property type="match status" value="1"/>
</dbReference>
<dbReference type="InterPro" id="IPR050624">
    <property type="entry name" value="HTH-type_Tx_Regulator"/>
</dbReference>
<keyword evidence="1 2" id="KW-0238">DNA-binding</keyword>
<dbReference type="PANTHER" id="PTHR43479:SF11">
    <property type="entry name" value="ACREF_ENVCD OPERON REPRESSOR-RELATED"/>
    <property type="match status" value="1"/>
</dbReference>
<dbReference type="KEGG" id="tper:IWA51_12415"/>
<dbReference type="AlphaFoldDB" id="A0A7T3RDI0"/>
<reference evidence="4 5" key="1">
    <citation type="submission" date="2020-11" db="EMBL/GenBank/DDBJ databases">
        <title>Treponema Peruensis nv. sp., first commensal Treponema isolated from human feces.</title>
        <authorList>
            <person name="Belkhou C."/>
            <person name="Raes J."/>
        </authorList>
    </citation>
    <scope>NUCLEOTIDE SEQUENCE [LARGE SCALE GENOMIC DNA]</scope>
    <source>
        <strain evidence="4 5">RCC2812</strain>
    </source>
</reference>
<organism evidence="4 5">
    <name type="scientific">Treponema peruense</name>
    <dbReference type="NCBI Taxonomy" id="2787628"/>
    <lineage>
        <taxon>Bacteria</taxon>
        <taxon>Pseudomonadati</taxon>
        <taxon>Spirochaetota</taxon>
        <taxon>Spirochaetia</taxon>
        <taxon>Spirochaetales</taxon>
        <taxon>Treponemataceae</taxon>
        <taxon>Treponema</taxon>
    </lineage>
</organism>
<dbReference type="GO" id="GO:0003677">
    <property type="term" value="F:DNA binding"/>
    <property type="evidence" value="ECO:0007669"/>
    <property type="project" value="UniProtKB-UniRule"/>
</dbReference>
<evidence type="ECO:0000313" key="5">
    <source>
        <dbReference type="Proteomes" id="UP000595224"/>
    </source>
</evidence>
<dbReference type="Proteomes" id="UP000595224">
    <property type="component" value="Chromosome"/>
</dbReference>
<evidence type="ECO:0000259" key="3">
    <source>
        <dbReference type="PROSITE" id="PS50977"/>
    </source>
</evidence>
<feature type="DNA-binding region" description="H-T-H motif" evidence="2">
    <location>
        <begin position="31"/>
        <end position="50"/>
    </location>
</feature>
<dbReference type="PRINTS" id="PR00455">
    <property type="entry name" value="HTHTETR"/>
</dbReference>
<dbReference type="InterPro" id="IPR009057">
    <property type="entry name" value="Homeodomain-like_sf"/>
</dbReference>